<evidence type="ECO:0000256" key="2">
    <source>
        <dbReference type="ARBA" id="ARBA00022475"/>
    </source>
</evidence>
<reference evidence="11" key="1">
    <citation type="submission" date="2019-07" db="EMBL/GenBank/DDBJ databases">
        <authorList>
            <person name="Tang R."/>
            <person name="Jiang N.-J."/>
            <person name="Ning C."/>
            <person name="Li G.-C."/>
            <person name="Huang L.-Q."/>
            <person name="Wang C.-Z."/>
        </authorList>
    </citation>
    <scope>NUCLEOTIDE SEQUENCE</scope>
</reference>
<keyword evidence="8 10" id="KW-0675">Receptor</keyword>
<dbReference type="Pfam" id="PF02949">
    <property type="entry name" value="7tm_6"/>
    <property type="match status" value="1"/>
</dbReference>
<keyword evidence="3 10" id="KW-0716">Sensory transduction</keyword>
<name>A0A7H1DH80_MYTSE</name>
<protein>
    <recommendedName>
        <fullName evidence="10">Odorant receptor</fullName>
    </recommendedName>
</protein>
<dbReference type="AlphaFoldDB" id="A0A7H1DH80"/>
<dbReference type="GO" id="GO:0005886">
    <property type="term" value="C:plasma membrane"/>
    <property type="evidence" value="ECO:0007669"/>
    <property type="project" value="UniProtKB-SubCell"/>
</dbReference>
<comment type="caution">
    <text evidence="10">Lacks conserved residue(s) required for the propagation of feature annotation.</text>
</comment>
<feature type="transmembrane region" description="Helical" evidence="10">
    <location>
        <begin position="273"/>
        <end position="296"/>
    </location>
</feature>
<feature type="transmembrane region" description="Helical" evidence="10">
    <location>
        <begin position="249"/>
        <end position="267"/>
    </location>
</feature>
<dbReference type="PANTHER" id="PTHR21137:SF35">
    <property type="entry name" value="ODORANT RECEPTOR 19A-RELATED"/>
    <property type="match status" value="1"/>
</dbReference>
<evidence type="ECO:0000256" key="8">
    <source>
        <dbReference type="ARBA" id="ARBA00023170"/>
    </source>
</evidence>
<feature type="transmembrane region" description="Helical" evidence="10">
    <location>
        <begin position="166"/>
        <end position="190"/>
    </location>
</feature>
<comment type="similarity">
    <text evidence="10">Belongs to the insect chemoreceptor superfamily. Heteromeric odorant receptor channel (TC 1.A.69) family.</text>
</comment>
<dbReference type="EMBL" id="MN171126">
    <property type="protein sequence ID" value="QNS36206.1"/>
    <property type="molecule type" value="mRNA"/>
</dbReference>
<evidence type="ECO:0000256" key="7">
    <source>
        <dbReference type="ARBA" id="ARBA00023136"/>
    </source>
</evidence>
<feature type="transmembrane region" description="Helical" evidence="10">
    <location>
        <begin position="101"/>
        <end position="122"/>
    </location>
</feature>
<evidence type="ECO:0000256" key="6">
    <source>
        <dbReference type="ARBA" id="ARBA00022989"/>
    </source>
</evidence>
<feature type="transmembrane region" description="Helical" evidence="10">
    <location>
        <begin position="9"/>
        <end position="29"/>
    </location>
</feature>
<proteinExistence type="evidence at transcript level"/>
<keyword evidence="6 10" id="KW-1133">Transmembrane helix</keyword>
<feature type="transmembrane region" description="Helical" evidence="10">
    <location>
        <begin position="41"/>
        <end position="63"/>
    </location>
</feature>
<keyword evidence="2" id="KW-1003">Cell membrane</keyword>
<sequence length="418" mass="48475">MDTIKSRTIFIVNFIWMNIDFVGCVVWFITGIVNSKSFVELTFIAPCVTWCFLGTLKSVYVVLREDKVDKLIQVLRDLEINERNRPKDAEKDAIMKFEHNFVTTVISVLNVFYFVLAVMVALSPLSLMALNYYTTNELELLLPLLAVYPFDHYNIRYWPWVYLRQVWSTVIVTIDICTADYIFYIFCTYIRMQFRLLKQNIETFIPDDVIDGRLQNIEAVRTEFVVLVKWHQDLISSTKMLEAIYTRSTLLNFVSSSVIICLDGFNVMAINNIATIFTCLSFLFTSLLQIFFLCFFGDLLMTSSIEVSDAVYNCRWYLADTRLGKDLLLMQTRAQNPCKLTASNFAVVNLKAFMKVGNIHITPSTLERRGSIRLLVTKKTFCRGHSNTFEQSSSTNIILIYVHNESNGNKLSRRLFFR</sequence>
<keyword evidence="7 10" id="KW-0472">Membrane</keyword>
<dbReference type="InterPro" id="IPR004117">
    <property type="entry name" value="7tm6_olfct_rcpt"/>
</dbReference>
<evidence type="ECO:0000256" key="4">
    <source>
        <dbReference type="ARBA" id="ARBA00022692"/>
    </source>
</evidence>
<evidence type="ECO:0000256" key="10">
    <source>
        <dbReference type="RuleBase" id="RU351113"/>
    </source>
</evidence>
<dbReference type="PANTHER" id="PTHR21137">
    <property type="entry name" value="ODORANT RECEPTOR"/>
    <property type="match status" value="1"/>
</dbReference>
<dbReference type="GO" id="GO:0005549">
    <property type="term" value="F:odorant binding"/>
    <property type="evidence" value="ECO:0007669"/>
    <property type="project" value="InterPro"/>
</dbReference>
<dbReference type="GO" id="GO:0007165">
    <property type="term" value="P:signal transduction"/>
    <property type="evidence" value="ECO:0007669"/>
    <property type="project" value="UniProtKB-KW"/>
</dbReference>
<evidence type="ECO:0000256" key="3">
    <source>
        <dbReference type="ARBA" id="ARBA00022606"/>
    </source>
</evidence>
<dbReference type="GO" id="GO:0004984">
    <property type="term" value="F:olfactory receptor activity"/>
    <property type="evidence" value="ECO:0007669"/>
    <property type="project" value="InterPro"/>
</dbReference>
<evidence type="ECO:0000313" key="11">
    <source>
        <dbReference type="EMBL" id="QNS36206.1"/>
    </source>
</evidence>
<evidence type="ECO:0000256" key="5">
    <source>
        <dbReference type="ARBA" id="ARBA00022725"/>
    </source>
</evidence>
<comment type="subcellular location">
    <subcellularLocation>
        <location evidence="1 10">Cell membrane</location>
        <topology evidence="1 10">Multi-pass membrane protein</topology>
    </subcellularLocation>
</comment>
<evidence type="ECO:0000256" key="1">
    <source>
        <dbReference type="ARBA" id="ARBA00004651"/>
    </source>
</evidence>
<keyword evidence="9 10" id="KW-0807">Transducer</keyword>
<accession>A0A7H1DH80</accession>
<keyword evidence="5 10" id="KW-0552">Olfaction</keyword>
<keyword evidence="4 10" id="KW-0812">Transmembrane</keyword>
<evidence type="ECO:0000256" key="9">
    <source>
        <dbReference type="ARBA" id="ARBA00023224"/>
    </source>
</evidence>
<organism evidence="11">
    <name type="scientific">Mythimna separata</name>
    <name type="common">Oriental armyworm</name>
    <name type="synonym">Pseudaletia separata</name>
    <dbReference type="NCBI Taxonomy" id="271217"/>
    <lineage>
        <taxon>Eukaryota</taxon>
        <taxon>Metazoa</taxon>
        <taxon>Ecdysozoa</taxon>
        <taxon>Arthropoda</taxon>
        <taxon>Hexapoda</taxon>
        <taxon>Insecta</taxon>
        <taxon>Pterygota</taxon>
        <taxon>Neoptera</taxon>
        <taxon>Endopterygota</taxon>
        <taxon>Lepidoptera</taxon>
        <taxon>Glossata</taxon>
        <taxon>Ditrysia</taxon>
        <taxon>Noctuoidea</taxon>
        <taxon>Noctuidae</taxon>
        <taxon>Noctuinae</taxon>
        <taxon>Hadenini</taxon>
        <taxon>Mythimna</taxon>
    </lineage>
</organism>